<dbReference type="InterPro" id="IPR036640">
    <property type="entry name" value="ABC1_TM_sf"/>
</dbReference>
<dbReference type="GO" id="GO:0016887">
    <property type="term" value="F:ATP hydrolysis activity"/>
    <property type="evidence" value="ECO:0007669"/>
    <property type="project" value="InterPro"/>
</dbReference>
<evidence type="ECO:0000256" key="5">
    <source>
        <dbReference type="ARBA" id="ARBA00022840"/>
    </source>
</evidence>
<evidence type="ECO:0000259" key="10">
    <source>
        <dbReference type="PROSITE" id="PS50893"/>
    </source>
</evidence>
<dbReference type="SMART" id="SM00382">
    <property type="entry name" value="AAA"/>
    <property type="match status" value="1"/>
</dbReference>
<dbReference type="PROSITE" id="PS50929">
    <property type="entry name" value="ABC_TM1F"/>
    <property type="match status" value="1"/>
</dbReference>
<dbReference type="PATRIC" id="fig|401562.3.peg.4949"/>
<feature type="transmembrane region" description="Helical" evidence="9">
    <location>
        <begin position="263"/>
        <end position="281"/>
    </location>
</feature>
<evidence type="ECO:0000256" key="3">
    <source>
        <dbReference type="ARBA" id="ARBA00022692"/>
    </source>
</evidence>
<reference evidence="12 13" key="1">
    <citation type="journal article" date="2016" name="Front. Microbiol.">
        <title>Genomic Resource of Rice Seed Associated Bacteria.</title>
        <authorList>
            <person name="Midha S."/>
            <person name="Bansal K."/>
            <person name="Sharma S."/>
            <person name="Kumar N."/>
            <person name="Patil P.P."/>
            <person name="Chaudhry V."/>
            <person name="Patil P.B."/>
        </authorList>
    </citation>
    <scope>NUCLEOTIDE SEQUENCE [LARGE SCALE GENOMIC DNA]</scope>
    <source>
        <strain evidence="12 13">NS226</strain>
    </source>
</reference>
<evidence type="ECO:0000313" key="13">
    <source>
        <dbReference type="Proteomes" id="UP000078272"/>
    </source>
</evidence>
<dbReference type="FunFam" id="1.20.1560.10:FF:000070">
    <property type="entry name" value="Multidrug ABC transporter ATP-binding protein"/>
    <property type="match status" value="1"/>
</dbReference>
<dbReference type="STRING" id="401562.NS365_21035"/>
<dbReference type="Proteomes" id="UP000078272">
    <property type="component" value="Unassembled WGS sequence"/>
</dbReference>
<dbReference type="PROSITE" id="PS50893">
    <property type="entry name" value="ABC_TRANSPORTER_2"/>
    <property type="match status" value="1"/>
</dbReference>
<protein>
    <submittedName>
        <fullName evidence="12">Multidrug ABC transporter ATP-binding protein</fullName>
    </submittedName>
</protein>
<evidence type="ECO:0000256" key="1">
    <source>
        <dbReference type="ARBA" id="ARBA00004651"/>
    </source>
</evidence>
<keyword evidence="3 9" id="KW-0812">Transmembrane</keyword>
<dbReference type="PANTHER" id="PTHR43394">
    <property type="entry name" value="ATP-DEPENDENT PERMEASE MDL1, MITOCHONDRIAL"/>
    <property type="match status" value="1"/>
</dbReference>
<evidence type="ECO:0000256" key="7">
    <source>
        <dbReference type="ARBA" id="ARBA00023136"/>
    </source>
</evidence>
<evidence type="ECO:0000256" key="2">
    <source>
        <dbReference type="ARBA" id="ARBA00005417"/>
    </source>
</evidence>
<dbReference type="InterPro" id="IPR011527">
    <property type="entry name" value="ABC1_TM_dom"/>
</dbReference>
<feature type="transmembrane region" description="Helical" evidence="9">
    <location>
        <begin position="38"/>
        <end position="62"/>
    </location>
</feature>
<dbReference type="EMBL" id="LDPZ01000081">
    <property type="protein sequence ID" value="KTQ82320.1"/>
    <property type="molecule type" value="Genomic_DNA"/>
</dbReference>
<evidence type="ECO:0000313" key="12">
    <source>
        <dbReference type="EMBL" id="KTQ82320.1"/>
    </source>
</evidence>
<comment type="caution">
    <text evidence="12">The sequence shown here is derived from an EMBL/GenBank/DDBJ whole genome shotgun (WGS) entry which is preliminary data.</text>
</comment>
<keyword evidence="7 9" id="KW-0472">Membrane</keyword>
<comment type="similarity">
    <text evidence="2">Belongs to the ABC transporter superfamily.</text>
</comment>
<comment type="subcellular location">
    <subcellularLocation>
        <location evidence="1">Cell membrane</location>
        <topology evidence="1">Multi-pass membrane protein</topology>
    </subcellularLocation>
</comment>
<evidence type="ECO:0000256" key="4">
    <source>
        <dbReference type="ARBA" id="ARBA00022741"/>
    </source>
</evidence>
<organism evidence="12 13">
    <name type="scientific">Aureimonas ureilytica</name>
    <dbReference type="NCBI Taxonomy" id="401562"/>
    <lineage>
        <taxon>Bacteria</taxon>
        <taxon>Pseudomonadati</taxon>
        <taxon>Pseudomonadota</taxon>
        <taxon>Alphaproteobacteria</taxon>
        <taxon>Hyphomicrobiales</taxon>
        <taxon>Aurantimonadaceae</taxon>
        <taxon>Aureimonas</taxon>
    </lineage>
</organism>
<dbReference type="eggNOG" id="COG1132">
    <property type="taxonomic scope" value="Bacteria"/>
</dbReference>
<feature type="domain" description="ABC transporter" evidence="10">
    <location>
        <begin position="360"/>
        <end position="605"/>
    </location>
</feature>
<dbReference type="OrthoDB" id="9804259at2"/>
<dbReference type="SUPFAM" id="SSF52540">
    <property type="entry name" value="P-loop containing nucleoside triphosphate hydrolases"/>
    <property type="match status" value="1"/>
</dbReference>
<dbReference type="InterPro" id="IPR027417">
    <property type="entry name" value="P-loop_NTPase"/>
</dbReference>
<sequence length="632" mass="69563">MFSYFERLVDAFPSERASPPSSLFGFIWHYARPVWPLLLLYAIGTVLVSAIEVSLFGFLGQIVDWLSSTPRSTFLQSEGWRLALIGAVVLLALPLLTFASSLISFQAIFANFPMRFRWSVHNWLLNQSLGFFQDEFAGRISTKLMQTALAVRETVMKSIGVMLYVTVYFSGILFMIAAADWRLVLPFVAWLFFYVLLLRYFIPRLMRVASEQAGARAAMTGRVVDAYSNIGTVKLFAHTEREAVHARRSMEEFLHTVHGQARLINLFFSTLYFLNSLLLFSVGAVGIALWIDNLLTVGAIAVGIGLVLRLNGMSQWIMWEVSELFENIGTIRDGIATFTQPIALIDAPKAQPLIVSKGEVRFEAVGFSYGSAVSHRAAGPVLRDFSLTIRPGEKIGLVGRSGAGKSTLLNLLLRFYDVESGRILIDGQDISQVTQNSLRSQIGVVTQDTSLLHRTIGENILYGRPDASADDLTRAIDRAEASQFIAALADSEGRRGLDAEVGERGVKLSGGQRQRIAIARVMLKDAPILLLDEATSALDSEVEAAIAENLYRLMEGKTVIAVAHRLSTIAALDRLVVLDKGQIVEEGSHAELLERGGLYAALWRRQVGGFLDAGDDDTDARPGRIGAKRAAE</sequence>
<dbReference type="PROSITE" id="PS00211">
    <property type="entry name" value="ABC_TRANSPORTER_1"/>
    <property type="match status" value="1"/>
</dbReference>
<feature type="domain" description="ABC transmembrane type-1" evidence="11">
    <location>
        <begin position="39"/>
        <end position="326"/>
    </location>
</feature>
<dbReference type="InterPro" id="IPR017871">
    <property type="entry name" value="ABC_transporter-like_CS"/>
</dbReference>
<dbReference type="GO" id="GO:0005524">
    <property type="term" value="F:ATP binding"/>
    <property type="evidence" value="ECO:0007669"/>
    <property type="project" value="UniProtKB-KW"/>
</dbReference>
<dbReference type="PANTHER" id="PTHR43394:SF1">
    <property type="entry name" value="ATP-BINDING CASSETTE SUB-FAMILY B MEMBER 10, MITOCHONDRIAL"/>
    <property type="match status" value="1"/>
</dbReference>
<accession>A0A175R0V8</accession>
<feature type="transmembrane region" description="Helical" evidence="9">
    <location>
        <begin position="287"/>
        <end position="308"/>
    </location>
</feature>
<dbReference type="AlphaFoldDB" id="A0A175R0V8"/>
<feature type="transmembrane region" description="Helical" evidence="9">
    <location>
        <begin position="183"/>
        <end position="202"/>
    </location>
</feature>
<comment type="function">
    <text evidence="8">Part of an ABC transporter complex. Transmembrane domains (TMD) form a pore in the inner membrane and the ATP-binding domain (NBD) is responsible for energy generation.</text>
</comment>
<dbReference type="InterPro" id="IPR003593">
    <property type="entry name" value="AAA+_ATPase"/>
</dbReference>
<name>A0A175R0V8_9HYPH</name>
<dbReference type="InterPro" id="IPR039421">
    <property type="entry name" value="Type_1_exporter"/>
</dbReference>
<dbReference type="FunFam" id="3.40.50.300:FF:000218">
    <property type="entry name" value="Multidrug ABC transporter ATP-binding protein"/>
    <property type="match status" value="1"/>
</dbReference>
<dbReference type="InterPro" id="IPR003439">
    <property type="entry name" value="ABC_transporter-like_ATP-bd"/>
</dbReference>
<evidence type="ECO:0000256" key="6">
    <source>
        <dbReference type="ARBA" id="ARBA00022989"/>
    </source>
</evidence>
<dbReference type="GO" id="GO:0005886">
    <property type="term" value="C:plasma membrane"/>
    <property type="evidence" value="ECO:0007669"/>
    <property type="project" value="UniProtKB-SubCell"/>
</dbReference>
<evidence type="ECO:0000256" key="9">
    <source>
        <dbReference type="SAM" id="Phobius"/>
    </source>
</evidence>
<dbReference type="GO" id="GO:0015421">
    <property type="term" value="F:ABC-type oligopeptide transporter activity"/>
    <property type="evidence" value="ECO:0007669"/>
    <property type="project" value="TreeGrafter"/>
</dbReference>
<keyword evidence="4" id="KW-0547">Nucleotide-binding</keyword>
<keyword evidence="5 12" id="KW-0067">ATP-binding</keyword>
<feature type="transmembrane region" description="Helical" evidence="9">
    <location>
        <begin position="159"/>
        <end position="177"/>
    </location>
</feature>
<evidence type="ECO:0000259" key="11">
    <source>
        <dbReference type="PROSITE" id="PS50929"/>
    </source>
</evidence>
<proteinExistence type="inferred from homology"/>
<dbReference type="Gene3D" id="1.20.1560.10">
    <property type="entry name" value="ABC transporter type 1, transmembrane domain"/>
    <property type="match status" value="1"/>
</dbReference>
<gene>
    <name evidence="12" type="ORF">NS226_22235</name>
</gene>
<keyword evidence="6 9" id="KW-1133">Transmembrane helix</keyword>
<dbReference type="Pfam" id="PF00664">
    <property type="entry name" value="ABC_membrane"/>
    <property type="match status" value="1"/>
</dbReference>
<evidence type="ECO:0000256" key="8">
    <source>
        <dbReference type="ARBA" id="ARBA00024725"/>
    </source>
</evidence>
<dbReference type="SUPFAM" id="SSF90123">
    <property type="entry name" value="ABC transporter transmembrane region"/>
    <property type="match status" value="1"/>
</dbReference>
<dbReference type="Pfam" id="PF00005">
    <property type="entry name" value="ABC_tran"/>
    <property type="match status" value="1"/>
</dbReference>
<dbReference type="RefSeq" id="WP_058636815.1">
    <property type="nucleotide sequence ID" value="NZ_LDPZ01000081.1"/>
</dbReference>
<dbReference type="Gene3D" id="3.40.50.300">
    <property type="entry name" value="P-loop containing nucleotide triphosphate hydrolases"/>
    <property type="match status" value="1"/>
</dbReference>
<feature type="transmembrane region" description="Helical" evidence="9">
    <location>
        <begin position="82"/>
        <end position="109"/>
    </location>
</feature>